<dbReference type="SUPFAM" id="SSF51556">
    <property type="entry name" value="Metallo-dependent hydrolases"/>
    <property type="match status" value="1"/>
</dbReference>
<dbReference type="InterPro" id="IPR032466">
    <property type="entry name" value="Metal_Hydrolase"/>
</dbReference>
<dbReference type="Gene3D" id="3.20.20.140">
    <property type="entry name" value="Metal-dependent hydrolases"/>
    <property type="match status" value="1"/>
</dbReference>
<protein>
    <submittedName>
        <fullName evidence="1">Uncharacterized protein</fullName>
    </submittedName>
</protein>
<evidence type="ECO:0000313" key="1">
    <source>
        <dbReference type="EMBL" id="SVC96091.1"/>
    </source>
</evidence>
<reference evidence="1" key="1">
    <citation type="submission" date="2018-05" db="EMBL/GenBank/DDBJ databases">
        <authorList>
            <person name="Lanie J.A."/>
            <person name="Ng W.-L."/>
            <person name="Kazmierczak K.M."/>
            <person name="Andrzejewski T.M."/>
            <person name="Davidsen T.M."/>
            <person name="Wayne K.J."/>
            <person name="Tettelin H."/>
            <person name="Glass J.I."/>
            <person name="Rusch D."/>
            <person name="Podicherti R."/>
            <person name="Tsui H.-C.T."/>
            <person name="Winkler M.E."/>
        </authorList>
    </citation>
    <scope>NUCLEOTIDE SEQUENCE</scope>
</reference>
<accession>A0A382RHK3</accession>
<dbReference type="EMBL" id="UINC01121145">
    <property type="protein sequence ID" value="SVC96091.1"/>
    <property type="molecule type" value="Genomic_DNA"/>
</dbReference>
<sequence length="52" mass="6015">MTWTDSHCHLEGFRNKGILHETLERARRVGVTRLVVIGTDPEDWAVNREIAK</sequence>
<proteinExistence type="predicted"/>
<name>A0A382RHK3_9ZZZZ</name>
<feature type="non-terminal residue" evidence="1">
    <location>
        <position position="52"/>
    </location>
</feature>
<dbReference type="AlphaFoldDB" id="A0A382RHK3"/>
<organism evidence="1">
    <name type="scientific">marine metagenome</name>
    <dbReference type="NCBI Taxonomy" id="408172"/>
    <lineage>
        <taxon>unclassified sequences</taxon>
        <taxon>metagenomes</taxon>
        <taxon>ecological metagenomes</taxon>
    </lineage>
</organism>
<gene>
    <name evidence="1" type="ORF">METZ01_LOCUS348945</name>
</gene>